<sequence>MKHAQDDIRVGAVRLPFLKEVKGWLMPWGEVVNNPLKAQRLAEELDTKRGAQ</sequence>
<evidence type="ECO:0000313" key="2">
    <source>
        <dbReference type="Proteomes" id="UP001187239"/>
    </source>
</evidence>
<dbReference type="AlphaFoldDB" id="A0AAE4MU24"/>
<comment type="caution">
    <text evidence="1">The sequence shown here is derived from an EMBL/GenBank/DDBJ whole genome shotgun (WGS) entry which is preliminary data.</text>
</comment>
<dbReference type="RefSeq" id="WP_032429363.1">
    <property type="nucleotide sequence ID" value="NZ_CP152902.1"/>
</dbReference>
<dbReference type="EMBL" id="JAWHXQ010000017">
    <property type="protein sequence ID" value="MDV0613600.1"/>
    <property type="molecule type" value="Genomic_DNA"/>
</dbReference>
<organism evidence="1 2">
    <name type="scientific">Klebsiella quasipneumoniae subsp. similipneumoniae</name>
    <dbReference type="NCBI Taxonomy" id="1463164"/>
    <lineage>
        <taxon>Bacteria</taxon>
        <taxon>Pseudomonadati</taxon>
        <taxon>Pseudomonadota</taxon>
        <taxon>Gammaproteobacteria</taxon>
        <taxon>Enterobacterales</taxon>
        <taxon>Enterobacteriaceae</taxon>
        <taxon>Klebsiella/Raoultella group</taxon>
        <taxon>Klebsiella</taxon>
        <taxon>Klebsiella pneumoniae complex</taxon>
    </lineage>
</organism>
<dbReference type="Pfam" id="PF07026">
    <property type="entry name" value="DUF1317"/>
    <property type="match status" value="1"/>
</dbReference>
<evidence type="ECO:0000313" key="1">
    <source>
        <dbReference type="EMBL" id="MDV0613600.1"/>
    </source>
</evidence>
<reference evidence="1" key="1">
    <citation type="submission" date="2023-10" db="EMBL/GenBank/DDBJ databases">
        <title>Surveillance and assessment of the effects of hospital wastewater treatment on clearance of pathogenic bacterial and antimicrobial resistance genes.</title>
        <authorList>
            <person name="Wu Y."/>
        </authorList>
    </citation>
    <scope>NUCLEOTIDE SEQUENCE</scope>
    <source>
        <strain evidence="1">23-M-SY-8</strain>
    </source>
</reference>
<accession>A0AAE4MU24</accession>
<protein>
    <submittedName>
        <fullName evidence="1">DUF1317 family protein</fullName>
    </submittedName>
</protein>
<gene>
    <name evidence="1" type="ORF">RZO73_24155</name>
</gene>
<proteinExistence type="predicted"/>
<dbReference type="Proteomes" id="UP001187239">
    <property type="component" value="Unassembled WGS sequence"/>
</dbReference>
<dbReference type="InterPro" id="IPR009750">
    <property type="entry name" value="DUF1317"/>
</dbReference>
<name>A0AAE4MU24_9ENTR</name>